<feature type="transmembrane region" description="Helical" evidence="8">
    <location>
        <begin position="113"/>
        <end position="137"/>
    </location>
</feature>
<dbReference type="Pfam" id="PF03845">
    <property type="entry name" value="Spore_permease"/>
    <property type="match status" value="1"/>
</dbReference>
<feature type="transmembrane region" description="Helical" evidence="8">
    <location>
        <begin position="42"/>
        <end position="64"/>
    </location>
</feature>
<evidence type="ECO:0000256" key="8">
    <source>
        <dbReference type="SAM" id="Phobius"/>
    </source>
</evidence>
<feature type="transmembrane region" description="Helical" evidence="8">
    <location>
        <begin position="306"/>
        <end position="322"/>
    </location>
</feature>
<evidence type="ECO:0000256" key="6">
    <source>
        <dbReference type="ARBA" id="ARBA00022989"/>
    </source>
</evidence>
<keyword evidence="3" id="KW-0813">Transport</keyword>
<feature type="transmembrane region" description="Helical" evidence="8">
    <location>
        <begin position="191"/>
        <end position="208"/>
    </location>
</feature>
<evidence type="ECO:0000256" key="3">
    <source>
        <dbReference type="ARBA" id="ARBA00022448"/>
    </source>
</evidence>
<evidence type="ECO:0000256" key="4">
    <source>
        <dbReference type="ARBA" id="ARBA00022544"/>
    </source>
</evidence>
<evidence type="ECO:0000313" key="10">
    <source>
        <dbReference type="Proteomes" id="UP000694308"/>
    </source>
</evidence>
<feature type="transmembrane region" description="Helical" evidence="8">
    <location>
        <begin position="149"/>
        <end position="171"/>
    </location>
</feature>
<feature type="transmembrane region" description="Helical" evidence="8">
    <location>
        <begin position="269"/>
        <end position="294"/>
    </location>
</feature>
<evidence type="ECO:0000256" key="5">
    <source>
        <dbReference type="ARBA" id="ARBA00022692"/>
    </source>
</evidence>
<keyword evidence="4" id="KW-0309">Germination</keyword>
<feature type="transmembrane region" description="Helical" evidence="8">
    <location>
        <begin position="217"/>
        <end position="240"/>
    </location>
</feature>
<proteinExistence type="inferred from homology"/>
<evidence type="ECO:0000256" key="2">
    <source>
        <dbReference type="ARBA" id="ARBA00007998"/>
    </source>
</evidence>
<dbReference type="EMBL" id="JAEEGC010000202">
    <property type="protein sequence ID" value="MBV7276733.1"/>
    <property type="molecule type" value="Genomic_DNA"/>
</dbReference>
<sequence length="365" mass="41253">MDKVKRNLLEDLDCIAILVGFITGVGILALPNAVVKDAKQDGWISVIIGGTYPLIMALLAIYYVKKHPNENILILSKIYLGNILGTICNILFIVNFGAYLIFILTGVSNVFRVYVVPFLTPVKIFIPTILAAFYLSHKEIKVLVRINKIALYFSIILLFMLASALQYGNYLNMLPVFGGRYKNILRGSMESAYVYGGMEAIFLFYPIVKNKNRVKSIVLKALFISMGIYTCVTFICIYSLGYKVTSKALWPVLLVTEGINLPILNSFRLLFLVVWSIVIFKVAANYYYVFTVGLTHVIKIRGKQKIDYITIPLIICICLKVGNEVERRNLVDYIIPKVTLFNIVYVSFIGLLIFIKDRISSKICN</sequence>
<dbReference type="Proteomes" id="UP000694308">
    <property type="component" value="Unassembled WGS sequence"/>
</dbReference>
<evidence type="ECO:0000256" key="7">
    <source>
        <dbReference type="ARBA" id="ARBA00023136"/>
    </source>
</evidence>
<dbReference type="NCBIfam" id="TIGR00912">
    <property type="entry name" value="2A0309"/>
    <property type="match status" value="1"/>
</dbReference>
<dbReference type="PANTHER" id="PTHR34975:SF2">
    <property type="entry name" value="SPORE GERMINATION PROTEIN A2"/>
    <property type="match status" value="1"/>
</dbReference>
<protein>
    <submittedName>
        <fullName evidence="9">Endospore germination permease</fullName>
    </submittedName>
</protein>
<comment type="similarity">
    <text evidence="2">Belongs to the amino acid-polyamine-organocation (APC) superfamily. Spore germination protein (SGP) (TC 2.A.3.9) family.</text>
</comment>
<feature type="transmembrane region" description="Helical" evidence="8">
    <location>
        <begin position="12"/>
        <end position="30"/>
    </location>
</feature>
<accession>A0A949U594</accession>
<dbReference type="GO" id="GO:0009847">
    <property type="term" value="P:spore germination"/>
    <property type="evidence" value="ECO:0007669"/>
    <property type="project" value="InterPro"/>
</dbReference>
<gene>
    <name evidence="9" type="ORF">I6U48_28065</name>
</gene>
<reference evidence="9" key="1">
    <citation type="submission" date="2020-12" db="EMBL/GenBank/DDBJ databases">
        <title>Clostridium thailandense sp. nov., a novel acetogenic bacterium isolated from peat land soil in Thailand.</title>
        <authorList>
            <person name="Chaikitkaew S."/>
            <person name="Birkeland N.K."/>
        </authorList>
    </citation>
    <scope>NUCLEOTIDE SEQUENCE</scope>
    <source>
        <strain evidence="9">PL3</strain>
    </source>
</reference>
<dbReference type="InterPro" id="IPR004761">
    <property type="entry name" value="Spore_GerAB"/>
</dbReference>
<organism evidence="9 10">
    <name type="scientific">Clostridium thailandense</name>
    <dbReference type="NCBI Taxonomy" id="2794346"/>
    <lineage>
        <taxon>Bacteria</taxon>
        <taxon>Bacillati</taxon>
        <taxon>Bacillota</taxon>
        <taxon>Clostridia</taxon>
        <taxon>Eubacteriales</taxon>
        <taxon>Clostridiaceae</taxon>
        <taxon>Clostridium</taxon>
    </lineage>
</organism>
<keyword evidence="7 8" id="KW-0472">Membrane</keyword>
<feature type="transmembrane region" description="Helical" evidence="8">
    <location>
        <begin position="334"/>
        <end position="355"/>
    </location>
</feature>
<dbReference type="AlphaFoldDB" id="A0A949U594"/>
<feature type="transmembrane region" description="Helical" evidence="8">
    <location>
        <begin position="84"/>
        <end position="107"/>
    </location>
</feature>
<name>A0A949U594_9CLOT</name>
<dbReference type="GO" id="GO:0016020">
    <property type="term" value="C:membrane"/>
    <property type="evidence" value="ECO:0007669"/>
    <property type="project" value="UniProtKB-SubCell"/>
</dbReference>
<dbReference type="PANTHER" id="PTHR34975">
    <property type="entry name" value="SPORE GERMINATION PROTEIN A2"/>
    <property type="match status" value="1"/>
</dbReference>
<dbReference type="RefSeq" id="WP_218323813.1">
    <property type="nucleotide sequence ID" value="NZ_JAEEGC010000202.1"/>
</dbReference>
<keyword evidence="6 8" id="KW-1133">Transmembrane helix</keyword>
<comment type="caution">
    <text evidence="9">The sequence shown here is derived from an EMBL/GenBank/DDBJ whole genome shotgun (WGS) entry which is preliminary data.</text>
</comment>
<evidence type="ECO:0000313" key="9">
    <source>
        <dbReference type="EMBL" id="MBV7276733.1"/>
    </source>
</evidence>
<comment type="subcellular location">
    <subcellularLocation>
        <location evidence="1">Membrane</location>
        <topology evidence="1">Multi-pass membrane protein</topology>
    </subcellularLocation>
</comment>
<keyword evidence="10" id="KW-1185">Reference proteome</keyword>
<keyword evidence="5 8" id="KW-0812">Transmembrane</keyword>
<evidence type="ECO:0000256" key="1">
    <source>
        <dbReference type="ARBA" id="ARBA00004141"/>
    </source>
</evidence>